<evidence type="ECO:0000313" key="1">
    <source>
        <dbReference type="EMBL" id="KGR91082.1"/>
    </source>
</evidence>
<name>A0A0A3JVP0_9BACL</name>
<accession>A0A0A3JVP0</accession>
<dbReference type="EMBL" id="JPVQ01000011">
    <property type="protein sequence ID" value="KGR91082.1"/>
    <property type="molecule type" value="Genomic_DNA"/>
</dbReference>
<dbReference type="OrthoDB" id="2083644at2"/>
<sequence length="147" mass="17421">MNKLIDEIWQYSHYYGDMLFTSLRLHENEEDYAAILVLFNAMELICKSVRENYNQNFLQDLSDLKNNNILSEEDYHFLASKESGIRGIRNIMTHRNAYQYCLEGTDGKALPFAEPGTWTIVFESYAPRIIQILYEILNNSHWKIEER</sequence>
<dbReference type="Proteomes" id="UP000030595">
    <property type="component" value="Unassembled WGS sequence"/>
</dbReference>
<evidence type="ECO:0000313" key="2">
    <source>
        <dbReference type="Proteomes" id="UP000030595"/>
    </source>
</evidence>
<protein>
    <recommendedName>
        <fullName evidence="3">DUF4145 domain-containing protein</fullName>
    </recommendedName>
</protein>
<reference evidence="1 2" key="1">
    <citation type="submission" date="2014-02" db="EMBL/GenBank/DDBJ databases">
        <title>Draft genome sequence of Lysinibacillus massiliensis CCUG 49529.</title>
        <authorList>
            <person name="Zhang F."/>
            <person name="Wang G."/>
            <person name="Zhang L."/>
        </authorList>
    </citation>
    <scope>NUCLEOTIDE SEQUENCE [LARGE SCALE GENOMIC DNA]</scope>
    <source>
        <strain evidence="1 2">CCUG 49529</strain>
    </source>
</reference>
<dbReference type="AlphaFoldDB" id="A0A0A3JVP0"/>
<comment type="caution">
    <text evidence="1">The sequence shown here is derived from an EMBL/GenBank/DDBJ whole genome shotgun (WGS) entry which is preliminary data.</text>
</comment>
<gene>
    <name evidence="1" type="ORF">CD30_08370</name>
</gene>
<evidence type="ECO:0008006" key="3">
    <source>
        <dbReference type="Google" id="ProtNLM"/>
    </source>
</evidence>
<dbReference type="RefSeq" id="WP_027622092.1">
    <property type="nucleotide sequence ID" value="NZ_AVCZ01000011.1"/>
</dbReference>
<proteinExistence type="predicted"/>
<keyword evidence="2" id="KW-1185">Reference proteome</keyword>
<dbReference type="eggNOG" id="ENOG503460N">
    <property type="taxonomic scope" value="Bacteria"/>
</dbReference>
<organism evidence="1 2">
    <name type="scientific">Ureibacillus massiliensis 4400831 = CIP 108448 = CCUG 49529</name>
    <dbReference type="NCBI Taxonomy" id="1211035"/>
    <lineage>
        <taxon>Bacteria</taxon>
        <taxon>Bacillati</taxon>
        <taxon>Bacillota</taxon>
        <taxon>Bacilli</taxon>
        <taxon>Bacillales</taxon>
        <taxon>Caryophanaceae</taxon>
        <taxon>Ureibacillus</taxon>
    </lineage>
</organism>